<dbReference type="PANTHER" id="PTHR42776:SF27">
    <property type="entry name" value="DIPEPTIDYL PEPTIDASE FAMILY MEMBER 6"/>
    <property type="match status" value="1"/>
</dbReference>
<name>A0ABT0LDT0_9GAMM</name>
<dbReference type="Pfam" id="PF00930">
    <property type="entry name" value="DPPIV_N"/>
    <property type="match status" value="1"/>
</dbReference>
<dbReference type="InterPro" id="IPR001375">
    <property type="entry name" value="Peptidase_S9_cat"/>
</dbReference>
<evidence type="ECO:0000313" key="6">
    <source>
        <dbReference type="Proteomes" id="UP001203423"/>
    </source>
</evidence>
<accession>A0ABT0LDT0</accession>
<dbReference type="SUPFAM" id="SSF82171">
    <property type="entry name" value="DPP6 N-terminal domain-like"/>
    <property type="match status" value="1"/>
</dbReference>
<dbReference type="Pfam" id="PF07676">
    <property type="entry name" value="PD40"/>
    <property type="match status" value="1"/>
</dbReference>
<dbReference type="PANTHER" id="PTHR42776">
    <property type="entry name" value="SERINE PEPTIDASE S9 FAMILY MEMBER"/>
    <property type="match status" value="1"/>
</dbReference>
<feature type="domain" description="Dipeptidylpeptidase IV N-terminal" evidence="4">
    <location>
        <begin position="171"/>
        <end position="263"/>
    </location>
</feature>
<dbReference type="EMBL" id="JAKIKS010000064">
    <property type="protein sequence ID" value="MCL1125858.1"/>
    <property type="molecule type" value="Genomic_DNA"/>
</dbReference>
<dbReference type="InterPro" id="IPR029058">
    <property type="entry name" value="AB_hydrolase_fold"/>
</dbReference>
<keyword evidence="1" id="KW-0378">Hydrolase</keyword>
<evidence type="ECO:0000259" key="3">
    <source>
        <dbReference type="Pfam" id="PF00326"/>
    </source>
</evidence>
<dbReference type="SUPFAM" id="SSF53474">
    <property type="entry name" value="alpha/beta-Hydrolases"/>
    <property type="match status" value="1"/>
</dbReference>
<feature type="domain" description="Peptidase S9 prolyl oligopeptidase catalytic" evidence="3">
    <location>
        <begin position="448"/>
        <end position="655"/>
    </location>
</feature>
<protein>
    <submittedName>
        <fullName evidence="5">S9 family peptidase</fullName>
    </submittedName>
</protein>
<dbReference type="Gene3D" id="3.40.50.1820">
    <property type="entry name" value="alpha/beta hydrolase"/>
    <property type="match status" value="1"/>
</dbReference>
<keyword evidence="6" id="KW-1185">Reference proteome</keyword>
<dbReference type="InterPro" id="IPR011659">
    <property type="entry name" value="WD40"/>
</dbReference>
<evidence type="ECO:0000259" key="4">
    <source>
        <dbReference type="Pfam" id="PF00930"/>
    </source>
</evidence>
<evidence type="ECO:0000256" key="2">
    <source>
        <dbReference type="ARBA" id="ARBA00022825"/>
    </source>
</evidence>
<organism evidence="5 6">
    <name type="scientific">Shewanella surugensis</name>
    <dbReference type="NCBI Taxonomy" id="212020"/>
    <lineage>
        <taxon>Bacteria</taxon>
        <taxon>Pseudomonadati</taxon>
        <taxon>Pseudomonadota</taxon>
        <taxon>Gammaproteobacteria</taxon>
        <taxon>Alteromonadales</taxon>
        <taxon>Shewanellaceae</taxon>
        <taxon>Shewanella</taxon>
    </lineage>
</organism>
<evidence type="ECO:0000313" key="5">
    <source>
        <dbReference type="EMBL" id="MCL1125858.1"/>
    </source>
</evidence>
<evidence type="ECO:0000256" key="1">
    <source>
        <dbReference type="ARBA" id="ARBA00022801"/>
    </source>
</evidence>
<dbReference type="RefSeq" id="WP_248941211.1">
    <property type="nucleotide sequence ID" value="NZ_JAKIKS010000064.1"/>
</dbReference>
<reference evidence="5 6" key="1">
    <citation type="submission" date="2022-01" db="EMBL/GenBank/DDBJ databases">
        <title>Whole genome-based taxonomy of the Shewanellaceae.</title>
        <authorList>
            <person name="Martin-Rodriguez A.J."/>
        </authorList>
    </citation>
    <scope>NUCLEOTIDE SEQUENCE [LARGE SCALE GENOMIC DNA]</scope>
    <source>
        <strain evidence="5 6">DSM 17177</strain>
    </source>
</reference>
<proteinExistence type="predicted"/>
<sequence length="670" mass="75081">MRDSDETLFKPIDVFNIEYASDMTISDDGLRVYFVRNRMDINIDRQVKNIWSLHTQTKILLPVTSGIHADFSPALSPDQKKLAFISTRSGKPQIFIKWLDTGEIAMISHLNEAPSHLSWSPDNRFIAFNMFVPSQPNRPVKIVGKPKGATWADEAVVIDELIYRQDGAGYTRSGFEHIFMLATHGGNAQQLTKGDYDHNGEVSWAPNAKSIYFSAQRFDNLVLAPIRSEIYRLDLDSRSIIAMTDRNGPDNHPQVSPNGQYLAYLGFDDKGMNYDNSLLYVKSLKDGKVAVLAQDLDRNVSDIKWGVRNKGLYIQYDDKGSTSVAFQPLRGKRKLITNNIGNDYLGRPYSGGNFDVAHDGTLVFTQSDPQVPAEIGIVKKGKHYVLTQLNQDALSGKTLAKLDNIQVKSSHDGLAIQGWILYPPHFDSSKKYPLILEIHGGPAAAYGPHFSAEDQLYAAAGYVVLYMNPRGSTSYGAEFAQKIHHAYPSYDYDDLMTGVDALIAKGFIDEKRLFVTGGSGGGVLTAWIIGHTKRFAAAVVAKPVINWFSFVLTADHYPFFAKYWFDDKPWNNSAEYMKRSPISYVGNMETPTMLFTGEEDHRTPISESEQLYQALKLKQVDTVMVRIPNASHSITARPSNLITKVAYILWWFEKYGGTERADPNTHSAKK</sequence>
<dbReference type="InterPro" id="IPR011042">
    <property type="entry name" value="6-blade_b-propeller_TolB-like"/>
</dbReference>
<dbReference type="Proteomes" id="UP001203423">
    <property type="component" value="Unassembled WGS sequence"/>
</dbReference>
<comment type="caution">
    <text evidence="5">The sequence shown here is derived from an EMBL/GenBank/DDBJ whole genome shotgun (WGS) entry which is preliminary data.</text>
</comment>
<dbReference type="InterPro" id="IPR002469">
    <property type="entry name" value="Peptidase_S9B_N"/>
</dbReference>
<keyword evidence="2" id="KW-0720">Serine protease</keyword>
<dbReference type="Pfam" id="PF00326">
    <property type="entry name" value="Peptidase_S9"/>
    <property type="match status" value="1"/>
</dbReference>
<keyword evidence="2" id="KW-0645">Protease</keyword>
<gene>
    <name evidence="5" type="ORF">L2764_15610</name>
</gene>
<dbReference type="Gene3D" id="2.120.10.30">
    <property type="entry name" value="TolB, C-terminal domain"/>
    <property type="match status" value="2"/>
</dbReference>